<name>A0A8B6DSW8_MYTGA</name>
<gene>
    <name evidence="1" type="ORF">MGAL_10B008170</name>
</gene>
<evidence type="ECO:0000313" key="2">
    <source>
        <dbReference type="Proteomes" id="UP000596742"/>
    </source>
</evidence>
<comment type="caution">
    <text evidence="1">The sequence shown here is derived from an EMBL/GenBank/DDBJ whole genome shotgun (WGS) entry which is preliminary data.</text>
</comment>
<evidence type="ECO:0000313" key="1">
    <source>
        <dbReference type="EMBL" id="VDI23773.1"/>
    </source>
</evidence>
<proteinExistence type="predicted"/>
<sequence length="951" mass="110874">MTNVAILRELVFISSEKKLLIEFDNLIQFLTKNRKEGDSDVKKINIKRQLKSKNALIEKNGSLFIPFESLIRFISDNYENYKVCRTTFDEIIEKLLIPNEVNSDKSTFTLYKEISKSNFLKNFEPCLLQIDIKENDLYTLKTNQKHEFSEVEWMKICLFEHHWQENNETSLDYENVLQSKFMYWENLQKTKQSCKDLLGACLKNVNLNCDRKKAYDELMKESFEYDGTNHSYVRLDKSINTVIRDLVPTENEFSIATVDCLPSVCQHDYGVHVFVEKGNLNHEEICTIIRREFENQHSLYIPEIIFLSPGTLQRYSCKNCENSSCHRFHLRDEYFTRKLSNSVESVSKEGIPGECFPVQEIRTDDCNYCFQCYQHIQDFIYKPLHWTNFQLLQEWFLTVPLQMQEILTSSFFNSKRLRKTDPHNIENYLVNKITRLFQLHETGLNILNKNYTGSLQLMNTEELVINYHSVKTVFDITSHSGTSQSLKTAERWLQKEADPDRQEDEEPREHKIAMKDCHTILFMDNLVRLRTHEDPDPGENRTSQICTLPITLKGLPIDSGITKLWHSNDCDNDLNCNCFNSSALSKEHLHLLLNMTNKESEMMYKLKSQLNWASSLHSENLIAQLLFQSPILKTTDTNEHDFCDTNDQDIDELNKSMQSFTIEPQGHDLLQNMVDFEELDLEDRYDIETPTFFDDDLDLPSDTDDLSVSIVVPPDSIEIDRDIMKSNEYVSCEITQFKVPPLLCRHPEPATGRDDDLTNLKQILYDVLVKLGRLPGVNRSDRILFAPDHKIAKNLIKLIKEEKYFQQFLPEFPVLHLRKSKITNLISAYKNAGILHLLKYMKDEEDTQEWTKLLTMSNIDSATRYIRRLSAALHLALLMQFYCTLTKKQQESFLTSYSLGCMDTLAKEWGGPMKQFIEEGCSKNPVFCLHVDITKHCDEIIAISVAERVGG</sequence>
<protein>
    <submittedName>
        <fullName evidence="1">Uncharacterized protein</fullName>
    </submittedName>
</protein>
<dbReference type="Proteomes" id="UP000596742">
    <property type="component" value="Unassembled WGS sequence"/>
</dbReference>
<reference evidence="1" key="1">
    <citation type="submission" date="2018-11" db="EMBL/GenBank/DDBJ databases">
        <authorList>
            <person name="Alioto T."/>
            <person name="Alioto T."/>
        </authorList>
    </citation>
    <scope>NUCLEOTIDE SEQUENCE</scope>
</reference>
<dbReference type="EMBL" id="UYJE01003966">
    <property type="protein sequence ID" value="VDI23773.1"/>
    <property type="molecule type" value="Genomic_DNA"/>
</dbReference>
<keyword evidence="2" id="KW-1185">Reference proteome</keyword>
<dbReference type="OrthoDB" id="10412739at2759"/>
<dbReference type="AlphaFoldDB" id="A0A8B6DSW8"/>
<organism evidence="1 2">
    <name type="scientific">Mytilus galloprovincialis</name>
    <name type="common">Mediterranean mussel</name>
    <dbReference type="NCBI Taxonomy" id="29158"/>
    <lineage>
        <taxon>Eukaryota</taxon>
        <taxon>Metazoa</taxon>
        <taxon>Spiralia</taxon>
        <taxon>Lophotrochozoa</taxon>
        <taxon>Mollusca</taxon>
        <taxon>Bivalvia</taxon>
        <taxon>Autobranchia</taxon>
        <taxon>Pteriomorphia</taxon>
        <taxon>Mytilida</taxon>
        <taxon>Mytiloidea</taxon>
        <taxon>Mytilidae</taxon>
        <taxon>Mytilinae</taxon>
        <taxon>Mytilus</taxon>
    </lineage>
</organism>
<accession>A0A8B6DSW8</accession>